<dbReference type="OrthoDB" id="10256829at2759"/>
<feature type="domain" description="Fibronectin type-III" evidence="12">
    <location>
        <begin position="510"/>
        <end position="602"/>
    </location>
</feature>
<evidence type="ECO:0000256" key="10">
    <source>
        <dbReference type="SAM" id="SignalP"/>
    </source>
</evidence>
<sequence>MDCSCVWVFILSLSLTHSTVSAQAEECRSAIAADIVFLVDESWSMGPINFQLVKEFITDIIKSFQDNAVGEEGIRFGVTIYSDGPRMRIALTDYATMEEVLRAVRDLPYEGGSSKTGEALEFLVESAFSSAIVRDEAPKIAVLITDGRSSDAIDGPAQAVTDSGISLYAVGVRDVDQEELRKIVTAPYEEHLLLSSDFAYLDNLLMKISRRICFTASEPPRPVKKPEPVPERIIGPRDVTVSELEYSSLRLTWTPATGDVTGYRLLVTPISPKGYLDSAEQRQIDLKGDVSSVLVTDLTPSTEYSFSTYAIYPDLIGDSATVTARTTPVPPVANFRVIEEGLFSLRLAWTAPLKRINGYKIFIPRSNRPGLIYEQVLGGDVSTHFIENLEQDKKYTISIYAVYPQGPSEPITIMGRTLKLLPVKDILVQNATTDTVQARWQAVKGATGYRLTWSSSEGHIENVNLGEAYSFYMIQGLHPGTEYTVNINPIFVDIEGPVTTVTAKTLENSAVQTLKSSGVSTNSALISWNSVPGATGYRLAWGPTPEFTGRDRPRQLALNESTTVYLLKNLAHDTEYVLSLYVLFGSLVGPGITATVRTSPLGYVSNFKITSVSSTSITVEWSPIVGATEYKLTWMSDKESTAQSHYLDHSILLYRIEGLYPETVYTVSINAVYGNSEGPEISLSQFTASLKDSELMQAVKEVKVKDVGINTFKLVWKKTPGVSGYKISWSPFYGGVEKSQLVPSTSNFFTITGLQENSAYKIQVSPAVGDREGSPVLLTARTLDMPKVTGFEAVEVTDNSAQLNWTKVAGASGYSLSWRHISDLKTTNEVLGPTFTSFPISDLLYGRTYIFTIQPLYGEVKGPITSINRRIVGKVPSIVPVTAAPATTRLASRNLRTSTVKTAEATVQKLDTRPSPMTTKTAVITTDAEATPRPGPVCGKIKADIVFLVDESSSIGFSNFNKLKDFLFRVVTYFPVVGPKGTQFAVVHYSDEPRIEFRLNDFRDRNSVLRALKAVHYTGGNARTGRGISYVLKELFQESLGMRQDVPHVIVLITDGKAQDDVVSPARVAHALGVSILTIGVASADIEELRRIASPADYKSMFYTSTFDDLPSVEREFMGSICSEALQMEYKALDESAQLDTPTGDPEPFTKPEGPCSSCTKGQKGEKGDGFGLGGLRLAKPSGDFSSFGFQSKGEKGERGLPGTDGVPGLPGRPGRTGPPGSAGQRGSSGVPGDSGPPGVPGPKGQRGERGEPGFVLGGGDVHPGRKGEPGSSGPQGSPGVPGVPGPPGLPGQLGPPGPVGITIKGEPGDIGLRGLRGKPGIKGDKGEKGLNGLVGLPGQEGMDGIPGFPGQKGEKGEAGIGIPGVQGIKGITGEKGMVGMPGAVGPRGETGLQGIQGELGLRGKKGLKGDQGDKGDRGDTGPVGPTGIAGLPGPQGYKGDEGLQGPPGDPAKGILGPTGKKGARGDIGPMGPQGPQGIKGDQGDKGQKGSPGFGIPGQPGPKGENGERGNVGLSGKPGPKGHDGFKGDKGEFGFPGNPGLAGLRGKDGDQGVKGESGSRGDIGPPGEPGERGVRGPLGLPGRPGDPGEKGDSGQIGLTGIQGHKGDRGDPGEPGPPGPSQGDRGDSGRPGPKGEIGPPGPRGPEGRPGPPGSGTGGSSKSGKDGFPGPPGAKGEKGMNGEAGPKGETGRVGIAGMPGLPGTPGRPGIDGKRGVAGKDGEPGLRGVDGKKGEKGESGKDGIQGYKGEQGAPGVPGSPILVNLSTVLTPEEGSKLEDMRKLFPLPMGPPGAMGPPGMKGHKGEKGEKGDAGLPGKAAEMKDIEVLFESYGIRLPLLKALIDRLLQDGMEDLLHDITSSKRQKSDRKEHDYNVISEYTSSVKYDISSDPLSELGVIDGDIDPETGETGLLYEREEDPAFWSGVTADESHRRNATGSDLTRMKTDEIMEGEERYIMTHSSRTIHEIPESSDKVVTSDKGSDIAVAGMETLPPSSEDSLRKKSGEKKKGKDRGKGKGNRGRHRRGRQHSGEEETQEEPFYDGEEDVYEYEDEPPSEDLFLTQTDRVKFSANSPLHLEGEIEKEDVPTAEWQHLQGEAEEEGEFHTAGSLYSQEGVEEGSKVNIGRKENRVRGRRSAPWPEYRGYMPGARGGRNRYQRGQQTASQSGAGRWKELNKKQLDPEPDHQHPEHQTQTDMETDAETPYDYLKGAPGEDGIPGEKGEIGEKGQKGEPGIGYRGPIGQAGPPGHKGEPGEPGPPGAQGIQGIRGNPGIPGFQGQRGLPGDPGQPGTVGDRGRRGKNGSPGPPGARGPPGKQGLAGPSGSKGDKGESVPGEPGERGVAGLPGRRGEKGVAGAKGPDGNIGPKGLPSSKGEKGDKGMPGNRGERGSPLSVPGPHGYKGNKGEMGDQGPPGFDGDKGEKGEDGPTGVKGLKGEHGTKGAVGPFGARGPVGQKGDPGEAGDNGEVGRHGNDGMNGAKGSKGDRGLQGQKGDQGDPGEPGLPGDMGEMGEKGLRGFPGRMGTTGMDGVQGDPGAPGIPGTPGLNGLSGRKGDKGDGGLNGEDGAPGQKGVKGNFGFAGFPGFKGAAGTPGVDGAPGSAGLDGAEGDRGPKGERGRRGRSKPCHRGPPGTPGHSGESGELGPEGAKGEKGDPGLSVEEVRELVNKELSEKCGKDFLLTVNSVDPDAESIIRDDMEEDEEEDPALPHSPSDDMGSANKEAEEVTTTQLTTTTRNASNNLTGGERRGGEWRRRYRRLPPALFPDLTSDPCVAPMVEGSCTDYILRWYHHSGGSAGPSCTGAVGAITTDSPPNRHVRGGVWQVSQSLQVNTQQSCENWEVQFPPGGLHTATHASAARDIVEQAAVQMKEQQDMNWPERDNMMSYMRTLLVFAVLCAPTSSLCFRIYESELNFLCNNDVLSGAKKSELPNDSLPDERGFLYLPEDDLSSVETREKRTFPASRYKYLSQTQLRGKMYHNSAKSDRRSKFTLSLDVPTNIMNILFNIAKAKNLRAKAADNARLMAQIGKK</sequence>
<dbReference type="InterPro" id="IPR050149">
    <property type="entry name" value="Collagen_superfamily"/>
</dbReference>
<protein>
    <recommendedName>
        <fullName evidence="15">Collagen alpha-1(VII) chain-like</fullName>
    </recommendedName>
</protein>
<comment type="caution">
    <text evidence="13">The sequence shown here is derived from an EMBL/GenBank/DDBJ whole genome shotgun (WGS) entry which is preliminary data.</text>
</comment>
<keyword evidence="8" id="KW-0325">Glycoprotein</keyword>
<feature type="compositionally biased region" description="Basic and acidic residues" evidence="9">
    <location>
        <begin position="2212"/>
        <end position="2224"/>
    </location>
</feature>
<feature type="compositionally biased region" description="Basic and acidic residues" evidence="9">
    <location>
        <begin position="1993"/>
        <end position="2010"/>
    </location>
</feature>
<feature type="compositionally biased region" description="Basic and acidic residues" evidence="9">
    <location>
        <begin position="1521"/>
        <end position="1532"/>
    </location>
</feature>
<evidence type="ECO:0000256" key="4">
    <source>
        <dbReference type="ARBA" id="ARBA00022530"/>
    </source>
</evidence>
<feature type="compositionally biased region" description="Acidic residues" evidence="9">
    <location>
        <begin position="2028"/>
        <end position="2051"/>
    </location>
</feature>
<dbReference type="FunFam" id="3.40.50.410:FF:000004">
    <property type="entry name" value="collagen alpha-6(VI) chain"/>
    <property type="match status" value="2"/>
</dbReference>
<evidence type="ECO:0000256" key="1">
    <source>
        <dbReference type="ARBA" id="ARBA00004498"/>
    </source>
</evidence>
<dbReference type="EMBL" id="JAFJMO010000008">
    <property type="protein sequence ID" value="KAJ8269184.1"/>
    <property type="molecule type" value="Genomic_DNA"/>
</dbReference>
<organism evidence="13 14">
    <name type="scientific">Conger conger</name>
    <name type="common">Conger eel</name>
    <name type="synonym">Muraena conger</name>
    <dbReference type="NCBI Taxonomy" id="82655"/>
    <lineage>
        <taxon>Eukaryota</taxon>
        <taxon>Metazoa</taxon>
        <taxon>Chordata</taxon>
        <taxon>Craniata</taxon>
        <taxon>Vertebrata</taxon>
        <taxon>Euteleostomi</taxon>
        <taxon>Actinopterygii</taxon>
        <taxon>Neopterygii</taxon>
        <taxon>Teleostei</taxon>
        <taxon>Anguilliformes</taxon>
        <taxon>Congridae</taxon>
        <taxon>Conger</taxon>
    </lineage>
</organism>
<dbReference type="Pfam" id="PF00092">
    <property type="entry name" value="VWA"/>
    <property type="match status" value="2"/>
</dbReference>
<dbReference type="InterPro" id="IPR036116">
    <property type="entry name" value="FN3_sf"/>
</dbReference>
<feature type="signal peptide" evidence="10">
    <location>
        <begin position="1"/>
        <end position="22"/>
    </location>
</feature>
<feature type="compositionally biased region" description="Low complexity" evidence="9">
    <location>
        <begin position="1270"/>
        <end position="1281"/>
    </location>
</feature>
<feature type="domain" description="Fibronectin type-III" evidence="12">
    <location>
        <begin position="698"/>
        <end position="786"/>
    </location>
</feature>
<gene>
    <name evidence="13" type="ORF">COCON_G00117910</name>
</gene>
<dbReference type="InterPro" id="IPR013783">
    <property type="entry name" value="Ig-like_fold"/>
</dbReference>
<evidence type="ECO:0000259" key="11">
    <source>
        <dbReference type="PROSITE" id="PS50234"/>
    </source>
</evidence>
<keyword evidence="5" id="KW-0372">Hormone</keyword>
<feature type="domain" description="Fibronectin type-III" evidence="12">
    <location>
        <begin position="787"/>
        <end position="878"/>
    </location>
</feature>
<feature type="compositionally biased region" description="Basic and acidic residues" evidence="9">
    <location>
        <begin position="2638"/>
        <end position="2647"/>
    </location>
</feature>
<dbReference type="Pfam" id="PF00041">
    <property type="entry name" value="fn3"/>
    <property type="match status" value="6"/>
</dbReference>
<feature type="compositionally biased region" description="Basic and acidic residues" evidence="9">
    <location>
        <begin position="2598"/>
        <end position="2608"/>
    </location>
</feature>
<dbReference type="SUPFAM" id="SSF49265">
    <property type="entry name" value="Fibronectin type III"/>
    <property type="match status" value="5"/>
</dbReference>
<dbReference type="GO" id="GO:0031012">
    <property type="term" value="C:extracellular matrix"/>
    <property type="evidence" value="ECO:0007669"/>
    <property type="project" value="TreeGrafter"/>
</dbReference>
<keyword evidence="14" id="KW-1185">Reference proteome</keyword>
<dbReference type="InterPro" id="IPR036465">
    <property type="entry name" value="vWFA_dom_sf"/>
</dbReference>
<proteinExistence type="inferred from homology"/>
<evidence type="ECO:0000256" key="8">
    <source>
        <dbReference type="ARBA" id="ARBA00023180"/>
    </source>
</evidence>
<dbReference type="SUPFAM" id="SSF53300">
    <property type="entry name" value="vWA-like"/>
    <property type="match status" value="2"/>
</dbReference>
<dbReference type="CDD" id="cd00063">
    <property type="entry name" value="FN3"/>
    <property type="match status" value="7"/>
</dbReference>
<dbReference type="SMART" id="SM00060">
    <property type="entry name" value="FN3"/>
    <property type="match status" value="7"/>
</dbReference>
<dbReference type="GO" id="GO:0005615">
    <property type="term" value="C:extracellular space"/>
    <property type="evidence" value="ECO:0007669"/>
    <property type="project" value="TreeGrafter"/>
</dbReference>
<evidence type="ECO:0000256" key="9">
    <source>
        <dbReference type="SAM" id="MobiDB-lite"/>
    </source>
</evidence>
<evidence type="ECO:0000256" key="7">
    <source>
        <dbReference type="ARBA" id="ARBA00022737"/>
    </source>
</evidence>
<evidence type="ECO:0000313" key="13">
    <source>
        <dbReference type="EMBL" id="KAJ8269184.1"/>
    </source>
</evidence>
<keyword evidence="7" id="KW-0677">Repeat</keyword>
<feature type="region of interest" description="Disordered" evidence="9">
    <location>
        <begin position="1983"/>
        <end position="2055"/>
    </location>
</feature>
<feature type="domain" description="Fibronectin type-III" evidence="12">
    <location>
        <begin position="235"/>
        <end position="330"/>
    </location>
</feature>
<feature type="compositionally biased region" description="Low complexity" evidence="9">
    <location>
        <begin position="1467"/>
        <end position="1480"/>
    </location>
</feature>
<feature type="compositionally biased region" description="Pro residues" evidence="9">
    <location>
        <begin position="1282"/>
        <end position="1299"/>
    </location>
</feature>
<dbReference type="InterPro" id="IPR000187">
    <property type="entry name" value="CRF"/>
</dbReference>
<feature type="domain" description="VWFA" evidence="11">
    <location>
        <begin position="34"/>
        <end position="208"/>
    </location>
</feature>
<feature type="compositionally biased region" description="Basic and acidic residues" evidence="9">
    <location>
        <begin position="2165"/>
        <end position="2187"/>
    </location>
</feature>
<feature type="region of interest" description="Disordered" evidence="9">
    <location>
        <begin position="2106"/>
        <end position="2566"/>
    </location>
</feature>
<dbReference type="GO" id="GO:0005179">
    <property type="term" value="F:hormone activity"/>
    <property type="evidence" value="ECO:0007669"/>
    <property type="project" value="UniProtKB-KW"/>
</dbReference>
<name>A0A9Q1HYM8_CONCO</name>
<feature type="region of interest" description="Disordered" evidence="9">
    <location>
        <begin position="1401"/>
        <end position="1755"/>
    </location>
</feature>
<evidence type="ECO:0000256" key="6">
    <source>
        <dbReference type="ARBA" id="ARBA00022729"/>
    </source>
</evidence>
<reference evidence="13" key="1">
    <citation type="journal article" date="2023" name="Science">
        <title>Genome structures resolve the early diversification of teleost fishes.</title>
        <authorList>
            <person name="Parey E."/>
            <person name="Louis A."/>
            <person name="Montfort J."/>
            <person name="Bouchez O."/>
            <person name="Roques C."/>
            <person name="Iampietro C."/>
            <person name="Lluch J."/>
            <person name="Castinel A."/>
            <person name="Donnadieu C."/>
            <person name="Desvignes T."/>
            <person name="Floi Bucao C."/>
            <person name="Jouanno E."/>
            <person name="Wen M."/>
            <person name="Mejri S."/>
            <person name="Dirks R."/>
            <person name="Jansen H."/>
            <person name="Henkel C."/>
            <person name="Chen W.J."/>
            <person name="Zahm M."/>
            <person name="Cabau C."/>
            <person name="Klopp C."/>
            <person name="Thompson A.W."/>
            <person name="Robinson-Rechavi M."/>
            <person name="Braasch I."/>
            <person name="Lecointre G."/>
            <person name="Bobe J."/>
            <person name="Postlethwait J.H."/>
            <person name="Berthelot C."/>
            <person name="Roest Crollius H."/>
            <person name="Guiguen Y."/>
        </authorList>
    </citation>
    <scope>NUCLEOTIDE SEQUENCE</scope>
    <source>
        <strain evidence="13">Concon-B</strain>
    </source>
</reference>
<feature type="domain" description="Fibronectin type-III" evidence="12">
    <location>
        <begin position="603"/>
        <end position="692"/>
    </location>
</feature>
<evidence type="ECO:0000256" key="2">
    <source>
        <dbReference type="ARBA" id="ARBA00009287"/>
    </source>
</evidence>
<feature type="compositionally biased region" description="Pro residues" evidence="9">
    <location>
        <begin position="1638"/>
        <end position="1651"/>
    </location>
</feature>
<dbReference type="InterPro" id="IPR003961">
    <property type="entry name" value="FN3_dom"/>
</dbReference>
<keyword evidence="6 10" id="KW-0732">Signal</keyword>
<dbReference type="PROSITE" id="PS50234">
    <property type="entry name" value="VWFA"/>
    <property type="match status" value="2"/>
</dbReference>
<dbReference type="PANTHER" id="PTHR24023">
    <property type="entry name" value="COLLAGEN ALPHA"/>
    <property type="match status" value="1"/>
</dbReference>
<evidence type="ECO:0000313" key="14">
    <source>
        <dbReference type="Proteomes" id="UP001152803"/>
    </source>
</evidence>
<feature type="region of interest" description="Disordered" evidence="9">
    <location>
        <begin position="1137"/>
        <end position="1330"/>
    </location>
</feature>
<evidence type="ECO:0000256" key="3">
    <source>
        <dbReference type="ARBA" id="ARBA00022525"/>
    </source>
</evidence>
<evidence type="ECO:0008006" key="15">
    <source>
        <dbReference type="Google" id="ProtNLM"/>
    </source>
</evidence>
<dbReference type="InterPro" id="IPR008160">
    <property type="entry name" value="Collagen"/>
</dbReference>
<feature type="compositionally biased region" description="Basic residues" evidence="9">
    <location>
        <begin position="2011"/>
        <end position="2023"/>
    </location>
</feature>
<comment type="similarity">
    <text evidence="2">Belongs to the sauvagine/corticotropin-releasing factor/urotensin I family.</text>
</comment>
<dbReference type="Pfam" id="PF00473">
    <property type="entry name" value="CRF"/>
    <property type="match status" value="1"/>
</dbReference>
<feature type="region of interest" description="Disordered" evidence="9">
    <location>
        <begin position="2581"/>
        <end position="2647"/>
    </location>
</feature>
<comment type="subcellular location">
    <subcellularLocation>
        <location evidence="1">Secreted</location>
        <location evidence="1">Extracellular space</location>
        <location evidence="1">Extracellular matrix</location>
    </subcellularLocation>
</comment>
<feature type="compositionally biased region" description="Low complexity" evidence="9">
    <location>
        <begin position="1207"/>
        <end position="1234"/>
    </location>
</feature>
<feature type="compositionally biased region" description="Basic and acidic residues" evidence="9">
    <location>
        <begin position="1408"/>
        <end position="1420"/>
    </location>
</feature>
<feature type="chain" id="PRO_5040296362" description="Collagen alpha-1(VII) chain-like" evidence="10">
    <location>
        <begin position="23"/>
        <end position="3017"/>
    </location>
</feature>
<feature type="region of interest" description="Disordered" evidence="9">
    <location>
        <begin position="1956"/>
        <end position="1975"/>
    </location>
</feature>
<dbReference type="Gene3D" id="2.60.40.10">
    <property type="entry name" value="Immunoglobulins"/>
    <property type="match status" value="7"/>
</dbReference>
<feature type="region of interest" description="Disordered" evidence="9">
    <location>
        <begin position="2687"/>
        <end position="2743"/>
    </location>
</feature>
<feature type="domain" description="VWFA" evidence="11">
    <location>
        <begin position="944"/>
        <end position="1121"/>
    </location>
</feature>
<dbReference type="PANTHER" id="PTHR24023:SF1082">
    <property type="entry name" value="COLLAGEN TRIPLE HELIX REPEAT"/>
    <property type="match status" value="1"/>
</dbReference>
<feature type="compositionally biased region" description="Basic and acidic residues" evidence="9">
    <location>
        <begin position="1545"/>
        <end position="1559"/>
    </location>
</feature>
<evidence type="ECO:0000259" key="12">
    <source>
        <dbReference type="PROSITE" id="PS50853"/>
    </source>
</evidence>
<dbReference type="Proteomes" id="UP001152803">
    <property type="component" value="Unassembled WGS sequence"/>
</dbReference>
<keyword evidence="4" id="KW-0272">Extracellular matrix</keyword>
<dbReference type="SMART" id="SM00327">
    <property type="entry name" value="VWA"/>
    <property type="match status" value="2"/>
</dbReference>
<keyword evidence="3" id="KW-0964">Secreted</keyword>
<dbReference type="PROSITE" id="PS50853">
    <property type="entry name" value="FN3"/>
    <property type="match status" value="6"/>
</dbReference>
<feature type="compositionally biased region" description="Basic and acidic residues" evidence="9">
    <location>
        <begin position="2409"/>
        <end position="2418"/>
    </location>
</feature>
<feature type="compositionally biased region" description="Basic and acidic residues" evidence="9">
    <location>
        <begin position="1708"/>
        <end position="1738"/>
    </location>
</feature>
<dbReference type="InterPro" id="IPR002035">
    <property type="entry name" value="VWF_A"/>
</dbReference>
<feature type="domain" description="Fibronectin type-III" evidence="12">
    <location>
        <begin position="331"/>
        <end position="423"/>
    </location>
</feature>
<dbReference type="PRINTS" id="PR00453">
    <property type="entry name" value="VWFADOMAIN"/>
</dbReference>
<evidence type="ECO:0000256" key="5">
    <source>
        <dbReference type="ARBA" id="ARBA00022702"/>
    </source>
</evidence>
<accession>A0A9Q1HYM8</accession>
<dbReference type="Pfam" id="PF01391">
    <property type="entry name" value="Collagen"/>
    <property type="match status" value="8"/>
</dbReference>
<feature type="compositionally biased region" description="Basic and acidic residues" evidence="9">
    <location>
        <begin position="1959"/>
        <end position="1975"/>
    </location>
</feature>
<dbReference type="Gene3D" id="3.40.50.410">
    <property type="entry name" value="von Willebrand factor, type A domain"/>
    <property type="match status" value="2"/>
</dbReference>